<dbReference type="Pfam" id="PF01535">
    <property type="entry name" value="PPR"/>
    <property type="match status" value="1"/>
</dbReference>
<dbReference type="PANTHER" id="PTHR47926">
    <property type="entry name" value="PENTATRICOPEPTIDE REPEAT-CONTAINING PROTEIN"/>
    <property type="match status" value="1"/>
</dbReference>
<protein>
    <submittedName>
        <fullName evidence="2">Pentatricopeptide repeat-containing protein</fullName>
    </submittedName>
</protein>
<dbReference type="GO" id="GO:0003723">
    <property type="term" value="F:RNA binding"/>
    <property type="evidence" value="ECO:0007669"/>
    <property type="project" value="InterPro"/>
</dbReference>
<dbReference type="OrthoDB" id="185373at2759"/>
<dbReference type="Pfam" id="PF20431">
    <property type="entry name" value="E_motif"/>
    <property type="match status" value="1"/>
</dbReference>
<name>A0A7J6URJ9_THATH</name>
<dbReference type="EMBL" id="JABWDY010044464">
    <property type="protein sequence ID" value="KAF5175119.1"/>
    <property type="molecule type" value="Genomic_DNA"/>
</dbReference>
<dbReference type="FunFam" id="1.25.40.10:FF:000242">
    <property type="entry name" value="Pentatricopeptide repeat-containing protein"/>
    <property type="match status" value="1"/>
</dbReference>
<dbReference type="InterPro" id="IPR046960">
    <property type="entry name" value="PPR_At4g14850-like_plant"/>
</dbReference>
<dbReference type="PANTHER" id="PTHR47926:SF391">
    <property type="entry name" value="TETRATRICOPEPTIDE-LIKE HELICAL DOMAIN SUPERFAMILY"/>
    <property type="match status" value="1"/>
</dbReference>
<dbReference type="InterPro" id="IPR002885">
    <property type="entry name" value="PPR_rpt"/>
</dbReference>
<sequence length="179" mass="19738">MSNKNVCTWKFGMLFHVDSGLAMHGYGASVLKLYKDMESAHVEPNAVTFVGVLSACCHIGSVYEGRRQSNCIKKDFHIIPKIEHYGCMVDLLGRAGFVDEAKDLITSMPMEPNIVVLGAFLGACKLHGFTNVGDDIVRHLQNLAPGDRGCYVLLSNIYANENQWDKVAKNEKADETEGN</sequence>
<keyword evidence="3" id="KW-1185">Reference proteome</keyword>
<dbReference type="InterPro" id="IPR011990">
    <property type="entry name" value="TPR-like_helical_dom_sf"/>
</dbReference>
<dbReference type="Proteomes" id="UP000554482">
    <property type="component" value="Unassembled WGS sequence"/>
</dbReference>
<dbReference type="GO" id="GO:0009451">
    <property type="term" value="P:RNA modification"/>
    <property type="evidence" value="ECO:0007669"/>
    <property type="project" value="InterPro"/>
</dbReference>
<organism evidence="2 3">
    <name type="scientific">Thalictrum thalictroides</name>
    <name type="common">Rue-anemone</name>
    <name type="synonym">Anemone thalictroides</name>
    <dbReference type="NCBI Taxonomy" id="46969"/>
    <lineage>
        <taxon>Eukaryota</taxon>
        <taxon>Viridiplantae</taxon>
        <taxon>Streptophyta</taxon>
        <taxon>Embryophyta</taxon>
        <taxon>Tracheophyta</taxon>
        <taxon>Spermatophyta</taxon>
        <taxon>Magnoliopsida</taxon>
        <taxon>Ranunculales</taxon>
        <taxon>Ranunculaceae</taxon>
        <taxon>Thalictroideae</taxon>
        <taxon>Thalictrum</taxon>
    </lineage>
</organism>
<dbReference type="InterPro" id="IPR046848">
    <property type="entry name" value="E_motif"/>
</dbReference>
<reference evidence="2 3" key="1">
    <citation type="submission" date="2020-06" db="EMBL/GenBank/DDBJ databases">
        <title>Transcriptomic and genomic resources for Thalictrum thalictroides and T. hernandezii: Facilitating candidate gene discovery in an emerging model plant lineage.</title>
        <authorList>
            <person name="Arias T."/>
            <person name="Riano-Pachon D.M."/>
            <person name="Di Stilio V.S."/>
        </authorList>
    </citation>
    <scope>NUCLEOTIDE SEQUENCE [LARGE SCALE GENOMIC DNA]</scope>
    <source>
        <strain evidence="3">cv. WT478/WT964</strain>
        <tissue evidence="2">Leaves</tissue>
    </source>
</reference>
<evidence type="ECO:0000313" key="3">
    <source>
        <dbReference type="Proteomes" id="UP000554482"/>
    </source>
</evidence>
<evidence type="ECO:0000313" key="2">
    <source>
        <dbReference type="EMBL" id="KAF5175119.1"/>
    </source>
</evidence>
<keyword evidence="1" id="KW-0677">Repeat</keyword>
<comment type="caution">
    <text evidence="2">The sequence shown here is derived from an EMBL/GenBank/DDBJ whole genome shotgun (WGS) entry which is preliminary data.</text>
</comment>
<dbReference type="Gene3D" id="1.25.40.10">
    <property type="entry name" value="Tetratricopeptide repeat domain"/>
    <property type="match status" value="1"/>
</dbReference>
<proteinExistence type="predicted"/>
<dbReference type="AlphaFoldDB" id="A0A7J6URJ9"/>
<evidence type="ECO:0000256" key="1">
    <source>
        <dbReference type="ARBA" id="ARBA00022737"/>
    </source>
</evidence>
<accession>A0A7J6URJ9</accession>
<gene>
    <name evidence="2" type="ORF">FRX31_035296</name>
</gene>